<protein>
    <submittedName>
        <fullName evidence="1">Uncharacterized protein</fullName>
    </submittedName>
</protein>
<comment type="caution">
    <text evidence="1">The sequence shown here is derived from an EMBL/GenBank/DDBJ whole genome shotgun (WGS) entry which is preliminary data.</text>
</comment>
<organism evidence="1 2">
    <name type="scientific">Sporothrix eucalyptigena</name>
    <dbReference type="NCBI Taxonomy" id="1812306"/>
    <lineage>
        <taxon>Eukaryota</taxon>
        <taxon>Fungi</taxon>
        <taxon>Dikarya</taxon>
        <taxon>Ascomycota</taxon>
        <taxon>Pezizomycotina</taxon>
        <taxon>Sordariomycetes</taxon>
        <taxon>Sordariomycetidae</taxon>
        <taxon>Ophiostomatales</taxon>
        <taxon>Ophiostomataceae</taxon>
        <taxon>Sporothrix</taxon>
    </lineage>
</organism>
<keyword evidence="2" id="KW-1185">Reference proteome</keyword>
<evidence type="ECO:0000313" key="2">
    <source>
        <dbReference type="Proteomes" id="UP001642482"/>
    </source>
</evidence>
<reference evidence="1 2" key="1">
    <citation type="submission" date="2024-01" db="EMBL/GenBank/DDBJ databases">
        <authorList>
            <person name="Allen C."/>
            <person name="Tagirdzhanova G."/>
        </authorList>
    </citation>
    <scope>NUCLEOTIDE SEQUENCE [LARGE SCALE GENOMIC DNA]</scope>
</reference>
<name>A0ABP0D2A4_9PEZI</name>
<sequence>MAVISDITHGGSSYGVVNTLPEGAPPLPMPLPMPLPDIDLSLDLPPILDPIENGPKCASVKSLFR</sequence>
<evidence type="ECO:0000313" key="1">
    <source>
        <dbReference type="EMBL" id="CAK7237947.1"/>
    </source>
</evidence>
<dbReference type="Proteomes" id="UP001642482">
    <property type="component" value="Unassembled WGS sequence"/>
</dbReference>
<dbReference type="EMBL" id="CAWUHD010000198">
    <property type="protein sequence ID" value="CAK7237947.1"/>
    <property type="molecule type" value="Genomic_DNA"/>
</dbReference>
<accession>A0ABP0D2A4</accession>
<gene>
    <name evidence="1" type="ORF">SEUCBS140593_010218</name>
</gene>
<proteinExistence type="predicted"/>